<dbReference type="GO" id="GO:0004674">
    <property type="term" value="F:protein serine/threonine kinase activity"/>
    <property type="evidence" value="ECO:0007669"/>
    <property type="project" value="TreeGrafter"/>
</dbReference>
<keyword evidence="3" id="KW-1185">Reference proteome</keyword>
<dbReference type="InterPro" id="IPR000719">
    <property type="entry name" value="Prot_kinase_dom"/>
</dbReference>
<reference evidence="2 3" key="1">
    <citation type="submission" date="2014-02" db="EMBL/GenBank/DDBJ databases">
        <title>Single nucleus genome sequencing reveals high similarity among nuclei of an endomycorrhizal fungus.</title>
        <authorList>
            <person name="Lin K."/>
            <person name="Geurts R."/>
            <person name="Zhang Z."/>
            <person name="Limpens E."/>
            <person name="Saunders D.G."/>
            <person name="Mu D."/>
            <person name="Pang E."/>
            <person name="Cao H."/>
            <person name="Cha H."/>
            <person name="Lin T."/>
            <person name="Zhou Q."/>
            <person name="Shang Y."/>
            <person name="Li Y."/>
            <person name="Ivanov S."/>
            <person name="Sharma T."/>
            <person name="Velzen R.V."/>
            <person name="Ruijter N.D."/>
            <person name="Aanen D.K."/>
            <person name="Win J."/>
            <person name="Kamoun S."/>
            <person name="Bisseling T."/>
            <person name="Huang S."/>
        </authorList>
    </citation>
    <scope>NUCLEOTIDE SEQUENCE [LARGE SCALE GENOMIC DNA]</scope>
    <source>
        <strain evidence="3">DAOM197198w</strain>
    </source>
</reference>
<dbReference type="STRING" id="1432141.A0A015IRZ4"/>
<dbReference type="SUPFAM" id="SSF56112">
    <property type="entry name" value="Protein kinase-like (PK-like)"/>
    <property type="match status" value="1"/>
</dbReference>
<evidence type="ECO:0000259" key="1">
    <source>
        <dbReference type="PROSITE" id="PS50011"/>
    </source>
</evidence>
<dbReference type="InterPro" id="IPR001245">
    <property type="entry name" value="Ser-Thr/Tyr_kinase_cat_dom"/>
</dbReference>
<gene>
    <name evidence="2" type="ORF">RirG_211010</name>
</gene>
<comment type="caution">
    <text evidence="2">The sequence shown here is derived from an EMBL/GenBank/DDBJ whole genome shotgun (WGS) entry which is preliminary data.</text>
</comment>
<dbReference type="EMBL" id="JEMT01027462">
    <property type="protein sequence ID" value="EXX57010.1"/>
    <property type="molecule type" value="Genomic_DNA"/>
</dbReference>
<dbReference type="Gene3D" id="1.10.510.10">
    <property type="entry name" value="Transferase(Phosphotransferase) domain 1"/>
    <property type="match status" value="1"/>
</dbReference>
<accession>A0A015IRZ4</accession>
<name>A0A015IRZ4_RHIIW</name>
<dbReference type="Pfam" id="PF07714">
    <property type="entry name" value="PK_Tyr_Ser-Thr"/>
    <property type="match status" value="1"/>
</dbReference>
<dbReference type="AlphaFoldDB" id="A0A015IRZ4"/>
<sequence>MEKIKLNDEIIEQIKDFEWGNLTIKQSAIIEKLILNEELNRRYKDYGLCRECKQPKAGHYYNNYWCQSCNSKHFQEDFKNWTSGNHEVDKFIQSLQIKSNDCSEVLEWIEYDKLEKVEYLAKGGFGITYKAIWKDGYILDWNLENNQWERSKKSSKTYENYPVVLKCLHNSQDITAEFLREIESHIKIESIFVIRCHGITKDPTSNNFMMVMEYAENGNLRQHLNNSFNSMKWREKLDILRRIANGLYDIHNQGLIHHDFHCGNILNHNNNYTYITDLGLCRSTNIKSSQDEYKKVYGVLPYVAPEVLRGKEYTQESDIYGFGIIAYEVCTGLSPYHDIAHEVSLAINICRGLRPKSNYKIPQVILNIIKQCWDADPLKRPKANKLHNLLYNLYYSSNHEINNQIEQADEINEKLTTTSSLYTGIILSYTINSQAIYTSRLLDFKNLPEPKNDDEEEEYSGIYIV</sequence>
<dbReference type="InterPro" id="IPR051681">
    <property type="entry name" value="Ser/Thr_Kinases-Pseudokinases"/>
</dbReference>
<dbReference type="Proteomes" id="UP000022910">
    <property type="component" value="Unassembled WGS sequence"/>
</dbReference>
<evidence type="ECO:0000313" key="2">
    <source>
        <dbReference type="EMBL" id="EXX57010.1"/>
    </source>
</evidence>
<protein>
    <submittedName>
        <fullName evidence="2">Rad53p</fullName>
    </submittedName>
</protein>
<evidence type="ECO:0000313" key="3">
    <source>
        <dbReference type="Proteomes" id="UP000022910"/>
    </source>
</evidence>
<dbReference type="GO" id="GO:0005524">
    <property type="term" value="F:ATP binding"/>
    <property type="evidence" value="ECO:0007669"/>
    <property type="project" value="InterPro"/>
</dbReference>
<proteinExistence type="predicted"/>
<dbReference type="HOGENOM" id="CLU_000288_7_34_1"/>
<dbReference type="InterPro" id="IPR011009">
    <property type="entry name" value="Kinase-like_dom_sf"/>
</dbReference>
<organism evidence="2 3">
    <name type="scientific">Rhizophagus irregularis (strain DAOM 197198w)</name>
    <name type="common">Glomus intraradices</name>
    <dbReference type="NCBI Taxonomy" id="1432141"/>
    <lineage>
        <taxon>Eukaryota</taxon>
        <taxon>Fungi</taxon>
        <taxon>Fungi incertae sedis</taxon>
        <taxon>Mucoromycota</taxon>
        <taxon>Glomeromycotina</taxon>
        <taxon>Glomeromycetes</taxon>
        <taxon>Glomerales</taxon>
        <taxon>Glomeraceae</taxon>
        <taxon>Rhizophagus</taxon>
    </lineage>
</organism>
<dbReference type="PANTHER" id="PTHR44329">
    <property type="entry name" value="SERINE/THREONINE-PROTEIN KINASE TNNI3K-RELATED"/>
    <property type="match status" value="1"/>
</dbReference>
<dbReference type="PROSITE" id="PS50011">
    <property type="entry name" value="PROTEIN_KINASE_DOM"/>
    <property type="match status" value="1"/>
</dbReference>
<feature type="domain" description="Protein kinase" evidence="1">
    <location>
        <begin position="114"/>
        <end position="390"/>
    </location>
</feature>